<reference evidence="1" key="1">
    <citation type="submission" date="2020-03" db="EMBL/GenBank/DDBJ databases">
        <authorList>
            <person name="Weist P."/>
        </authorList>
    </citation>
    <scope>NUCLEOTIDE SEQUENCE</scope>
</reference>
<accession>A0A9N7VIP7</accession>
<name>A0A9N7VIP7_PLEPL</name>
<dbReference type="AlphaFoldDB" id="A0A9N7VIP7"/>
<evidence type="ECO:0000313" key="1">
    <source>
        <dbReference type="EMBL" id="CAB1453036.1"/>
    </source>
</evidence>
<dbReference type="EMBL" id="CADEAL010004154">
    <property type="protein sequence ID" value="CAB1453036.1"/>
    <property type="molecule type" value="Genomic_DNA"/>
</dbReference>
<protein>
    <submittedName>
        <fullName evidence="1">Uncharacterized protein</fullName>
    </submittedName>
</protein>
<proteinExistence type="predicted"/>
<sequence>MDIIILLATGCGIKTKKGADGNICFLLFPFIVRDPEERSRISIHIGATPQIFVVSPSSSSSSPRQQRPLLLLTLSSPLCLSRDHGPLGAGAVPKLHDRLNHCAAHVAAGESLPGLKRRAIKVRR</sequence>
<evidence type="ECO:0000313" key="2">
    <source>
        <dbReference type="Proteomes" id="UP001153269"/>
    </source>
</evidence>
<dbReference type="Proteomes" id="UP001153269">
    <property type="component" value="Unassembled WGS sequence"/>
</dbReference>
<organism evidence="1 2">
    <name type="scientific">Pleuronectes platessa</name>
    <name type="common">European plaice</name>
    <dbReference type="NCBI Taxonomy" id="8262"/>
    <lineage>
        <taxon>Eukaryota</taxon>
        <taxon>Metazoa</taxon>
        <taxon>Chordata</taxon>
        <taxon>Craniata</taxon>
        <taxon>Vertebrata</taxon>
        <taxon>Euteleostomi</taxon>
        <taxon>Actinopterygii</taxon>
        <taxon>Neopterygii</taxon>
        <taxon>Teleostei</taxon>
        <taxon>Neoteleostei</taxon>
        <taxon>Acanthomorphata</taxon>
        <taxon>Carangaria</taxon>
        <taxon>Pleuronectiformes</taxon>
        <taxon>Pleuronectoidei</taxon>
        <taxon>Pleuronectidae</taxon>
        <taxon>Pleuronectes</taxon>
    </lineage>
</organism>
<gene>
    <name evidence="1" type="ORF">PLEPLA_LOCUS40786</name>
</gene>
<keyword evidence="2" id="KW-1185">Reference proteome</keyword>
<comment type="caution">
    <text evidence="1">The sequence shown here is derived from an EMBL/GenBank/DDBJ whole genome shotgun (WGS) entry which is preliminary data.</text>
</comment>